<keyword evidence="2" id="KW-1185">Reference proteome</keyword>
<dbReference type="EMBL" id="LWDP01000034">
    <property type="protein sequence ID" value="ORD94045.1"/>
    <property type="molecule type" value="Genomic_DNA"/>
</dbReference>
<dbReference type="Proteomes" id="UP000192639">
    <property type="component" value="Unassembled WGS sequence"/>
</dbReference>
<dbReference type="VEuPathDB" id="MicrosporidiaDB:ECANGB1_1201"/>
<gene>
    <name evidence="1" type="ORF">ECANGB1_1201</name>
</gene>
<accession>A0A1Y1S6J2</accession>
<name>A0A1Y1S6J2_9MICR</name>
<reference evidence="1 2" key="1">
    <citation type="journal article" date="2017" name="Environ. Microbiol.">
        <title>Decay of the glycolytic pathway and adaptation to intranuclear parasitism within Enterocytozoonidae microsporidia.</title>
        <authorList>
            <person name="Wiredu Boakye D."/>
            <person name="Jaroenlak P."/>
            <person name="Prachumwat A."/>
            <person name="Williams T.A."/>
            <person name="Bateman K.S."/>
            <person name="Itsathitphaisarn O."/>
            <person name="Sritunyalucksana K."/>
            <person name="Paszkiewicz K.H."/>
            <person name="Moore K.A."/>
            <person name="Stentiford G.D."/>
            <person name="Williams B.A."/>
        </authorList>
    </citation>
    <scope>NUCLEOTIDE SEQUENCE [LARGE SCALE GENOMIC DNA]</scope>
    <source>
        <strain evidence="1 2">GB1</strain>
    </source>
</reference>
<organism evidence="1 2">
    <name type="scientific">Enterospora canceri</name>
    <dbReference type="NCBI Taxonomy" id="1081671"/>
    <lineage>
        <taxon>Eukaryota</taxon>
        <taxon>Fungi</taxon>
        <taxon>Fungi incertae sedis</taxon>
        <taxon>Microsporidia</taxon>
        <taxon>Enterocytozoonidae</taxon>
        <taxon>Enterospora</taxon>
    </lineage>
</organism>
<sequence length="83" mass="9709">MIPEEEGDVVRETHRVAELLEHSVPVLHVWHLLKPDSQFIERFSCINSYAIDLHIPEFVSQKIEKQILKDISRFPVILHAQNV</sequence>
<evidence type="ECO:0000313" key="1">
    <source>
        <dbReference type="EMBL" id="ORD94045.1"/>
    </source>
</evidence>
<dbReference type="AlphaFoldDB" id="A0A1Y1S6J2"/>
<evidence type="ECO:0000313" key="2">
    <source>
        <dbReference type="Proteomes" id="UP000192639"/>
    </source>
</evidence>
<comment type="caution">
    <text evidence="1">The sequence shown here is derived from an EMBL/GenBank/DDBJ whole genome shotgun (WGS) entry which is preliminary data.</text>
</comment>
<protein>
    <submittedName>
        <fullName evidence="1">Uncharacterized protein</fullName>
    </submittedName>
</protein>
<proteinExistence type="predicted"/>